<dbReference type="Proteomes" id="UP001558713">
    <property type="component" value="Unassembled WGS sequence"/>
</dbReference>
<dbReference type="EMBL" id="JBANAX010000942">
    <property type="protein sequence ID" value="KAL1187706.1"/>
    <property type="molecule type" value="Genomic_DNA"/>
</dbReference>
<comment type="similarity">
    <text evidence="1 3">Belongs to the sulfotransferase 1 family.</text>
</comment>
<accession>A0ABD0YZ05</accession>
<keyword evidence="2 3" id="KW-0808">Transferase</keyword>
<proteinExistence type="inferred from homology"/>
<evidence type="ECO:0000313" key="5">
    <source>
        <dbReference type="EMBL" id="KAL1187706.1"/>
    </source>
</evidence>
<dbReference type="PANTHER" id="PTHR11783">
    <property type="entry name" value="SULFOTRANSFERASE SULT"/>
    <property type="match status" value="1"/>
</dbReference>
<evidence type="ECO:0000313" key="6">
    <source>
        <dbReference type="Proteomes" id="UP001558713"/>
    </source>
</evidence>
<name>A0ABD0YZ05_CARAN</name>
<dbReference type="Pfam" id="PF00685">
    <property type="entry name" value="Sulfotransfer_1"/>
    <property type="match status" value="1"/>
</dbReference>
<comment type="caution">
    <text evidence="5">The sequence shown here is derived from an EMBL/GenBank/DDBJ whole genome shotgun (WGS) entry which is preliminary data.</text>
</comment>
<sequence>MDLNDQFPSRLKGDEINEETKSLISSLPSHRFPWARKLCKYQECWYYHNTLPCVLNFQRGFQLQDTDIILASFPKSGTTWLKALGVALLERSKNLSSDDQHPLLSHNPHDIVPFLESDVCSESSIPTWPSSHHFQGFSPLTCHYIRCKKTSRALLARLCNVCMNVKDMLITLWFYACTIHEIELERNLLESMFKSFCSGTICFGRFW</sequence>
<reference evidence="5 6" key="1">
    <citation type="submission" date="2024-04" db="EMBL/GenBank/DDBJ databases">
        <title>Genome assembly C_amara_ONT_v2.</title>
        <authorList>
            <person name="Yant L."/>
            <person name="Moore C."/>
            <person name="Slenker M."/>
        </authorList>
    </citation>
    <scope>NUCLEOTIDE SEQUENCE [LARGE SCALE GENOMIC DNA]</scope>
    <source>
        <tissue evidence="5">Leaf</tissue>
    </source>
</reference>
<dbReference type="SUPFAM" id="SSF52540">
    <property type="entry name" value="P-loop containing nucleoside triphosphate hydrolases"/>
    <property type="match status" value="1"/>
</dbReference>
<protein>
    <recommendedName>
        <fullName evidence="3">Sulfotransferase</fullName>
        <ecNumber evidence="3">2.8.2.-</ecNumber>
    </recommendedName>
</protein>
<dbReference type="Gene3D" id="3.40.50.300">
    <property type="entry name" value="P-loop containing nucleotide triphosphate hydrolases"/>
    <property type="match status" value="1"/>
</dbReference>
<evidence type="ECO:0000259" key="4">
    <source>
        <dbReference type="Pfam" id="PF00685"/>
    </source>
</evidence>
<organism evidence="5 6">
    <name type="scientific">Cardamine amara subsp. amara</name>
    <dbReference type="NCBI Taxonomy" id="228776"/>
    <lineage>
        <taxon>Eukaryota</taxon>
        <taxon>Viridiplantae</taxon>
        <taxon>Streptophyta</taxon>
        <taxon>Embryophyta</taxon>
        <taxon>Tracheophyta</taxon>
        <taxon>Spermatophyta</taxon>
        <taxon>Magnoliopsida</taxon>
        <taxon>eudicotyledons</taxon>
        <taxon>Gunneridae</taxon>
        <taxon>Pentapetalae</taxon>
        <taxon>rosids</taxon>
        <taxon>malvids</taxon>
        <taxon>Brassicales</taxon>
        <taxon>Brassicaceae</taxon>
        <taxon>Cardamineae</taxon>
        <taxon>Cardamine</taxon>
    </lineage>
</organism>
<evidence type="ECO:0000256" key="3">
    <source>
        <dbReference type="RuleBase" id="RU361155"/>
    </source>
</evidence>
<dbReference type="InterPro" id="IPR027417">
    <property type="entry name" value="P-loop_NTPase"/>
</dbReference>
<dbReference type="AlphaFoldDB" id="A0ABD0YZ05"/>
<gene>
    <name evidence="5" type="ORF">V5N11_010961</name>
</gene>
<evidence type="ECO:0000256" key="2">
    <source>
        <dbReference type="ARBA" id="ARBA00022679"/>
    </source>
</evidence>
<dbReference type="InterPro" id="IPR000863">
    <property type="entry name" value="Sulfotransferase_dom"/>
</dbReference>
<evidence type="ECO:0000256" key="1">
    <source>
        <dbReference type="ARBA" id="ARBA00005771"/>
    </source>
</evidence>
<dbReference type="EC" id="2.8.2.-" evidence="3"/>
<feature type="domain" description="Sulfotransferase" evidence="4">
    <location>
        <begin position="65"/>
        <end position="207"/>
    </location>
</feature>
<dbReference type="GO" id="GO:0016740">
    <property type="term" value="F:transferase activity"/>
    <property type="evidence" value="ECO:0007669"/>
    <property type="project" value="UniProtKB-KW"/>
</dbReference>
<keyword evidence="6" id="KW-1185">Reference proteome</keyword>